<dbReference type="Proteomes" id="UP000603457">
    <property type="component" value="Unassembled WGS sequence"/>
</dbReference>
<gene>
    <name evidence="1" type="ORF">H6G74_22250</name>
</gene>
<keyword evidence="2" id="KW-1185">Reference proteome</keyword>
<evidence type="ECO:0000313" key="2">
    <source>
        <dbReference type="Proteomes" id="UP000603457"/>
    </source>
</evidence>
<sequence length="55" mass="6514">MPISDFNVDSKLSTYIEEKRSPLVKLLTIHCPLKPLVAQRHGYKPAILRYFERHY</sequence>
<protein>
    <submittedName>
        <fullName evidence="1">Uncharacterized protein</fullName>
    </submittedName>
</protein>
<comment type="caution">
    <text evidence="1">The sequence shown here is derived from an EMBL/GenBank/DDBJ whole genome shotgun (WGS) entry which is preliminary data.</text>
</comment>
<evidence type="ECO:0000313" key="1">
    <source>
        <dbReference type="EMBL" id="MBD2597027.1"/>
    </source>
</evidence>
<reference evidence="1 2" key="1">
    <citation type="journal article" date="2020" name="ISME J.">
        <title>Comparative genomics reveals insights into cyanobacterial evolution and habitat adaptation.</title>
        <authorList>
            <person name="Chen M.Y."/>
            <person name="Teng W.K."/>
            <person name="Zhao L."/>
            <person name="Hu C.X."/>
            <person name="Zhou Y.K."/>
            <person name="Han B.P."/>
            <person name="Song L.R."/>
            <person name="Shu W.S."/>
        </authorList>
    </citation>
    <scope>NUCLEOTIDE SEQUENCE [LARGE SCALE GENOMIC DNA]</scope>
    <source>
        <strain evidence="1 2">FACHB-130</strain>
    </source>
</reference>
<dbReference type="RefSeq" id="WP_190969789.1">
    <property type="nucleotide sequence ID" value="NZ_JACJTB010000036.1"/>
</dbReference>
<accession>A0ABR8G1I0</accession>
<organism evidence="1 2">
    <name type="scientific">Nostoc spongiaeforme FACHB-130</name>
    <dbReference type="NCBI Taxonomy" id="1357510"/>
    <lineage>
        <taxon>Bacteria</taxon>
        <taxon>Bacillati</taxon>
        <taxon>Cyanobacteriota</taxon>
        <taxon>Cyanophyceae</taxon>
        <taxon>Nostocales</taxon>
        <taxon>Nostocaceae</taxon>
        <taxon>Nostoc</taxon>
    </lineage>
</organism>
<name>A0ABR8G1I0_9NOSO</name>
<proteinExistence type="predicted"/>
<dbReference type="EMBL" id="JACJTB010000036">
    <property type="protein sequence ID" value="MBD2597027.1"/>
    <property type="molecule type" value="Genomic_DNA"/>
</dbReference>